<dbReference type="InterPro" id="IPR015797">
    <property type="entry name" value="NUDIX_hydrolase-like_dom_sf"/>
</dbReference>
<feature type="chain" id="PRO_5035449214" description="Nudix hydrolase domain-containing protein" evidence="1">
    <location>
        <begin position="17"/>
        <end position="239"/>
    </location>
</feature>
<dbReference type="Proteomes" id="UP000836788">
    <property type="component" value="Chromosome 8"/>
</dbReference>
<evidence type="ECO:0000256" key="1">
    <source>
        <dbReference type="SAM" id="SignalP"/>
    </source>
</evidence>
<evidence type="ECO:0000313" key="2">
    <source>
        <dbReference type="EMBL" id="CAG9293854.1"/>
    </source>
</evidence>
<dbReference type="AlphaFoldDB" id="A0A8J9XD27"/>
<accession>A0A8J9XD27</accession>
<organism evidence="2">
    <name type="scientific">Phaeodactylum tricornutum</name>
    <name type="common">Diatom</name>
    <dbReference type="NCBI Taxonomy" id="2850"/>
    <lineage>
        <taxon>Eukaryota</taxon>
        <taxon>Sar</taxon>
        <taxon>Stramenopiles</taxon>
        <taxon>Ochrophyta</taxon>
        <taxon>Bacillariophyta</taxon>
        <taxon>Bacillariophyceae</taxon>
        <taxon>Bacillariophycidae</taxon>
        <taxon>Naviculales</taxon>
        <taxon>Phaeodactylaceae</taxon>
        <taxon>Phaeodactylum</taxon>
    </lineage>
</organism>
<gene>
    <name evidence="2" type="ORF">PTTT1_LOCUS52813</name>
</gene>
<keyword evidence="1" id="KW-0732">Signal</keyword>
<proteinExistence type="predicted"/>
<dbReference type="EMBL" id="OU594949">
    <property type="protein sequence ID" value="CAG9293854.1"/>
    <property type="molecule type" value="Genomic_DNA"/>
</dbReference>
<protein>
    <recommendedName>
        <fullName evidence="3">Nudix hydrolase domain-containing protein</fullName>
    </recommendedName>
</protein>
<evidence type="ECO:0008006" key="3">
    <source>
        <dbReference type="Google" id="ProtNLM"/>
    </source>
</evidence>
<name>A0A8J9XD27_PHATR</name>
<dbReference type="SUPFAM" id="SSF55811">
    <property type="entry name" value="Nudix"/>
    <property type="match status" value="1"/>
</dbReference>
<reference evidence="2" key="1">
    <citation type="submission" date="2022-02" db="EMBL/GenBank/DDBJ databases">
        <authorList>
            <person name="Giguere J D."/>
        </authorList>
    </citation>
    <scope>NUCLEOTIDE SEQUENCE</scope>
    <source>
        <strain evidence="2">CCAP 1055/1</strain>
    </source>
</reference>
<dbReference type="Gene3D" id="3.90.79.10">
    <property type="entry name" value="Nucleoside Triphosphate Pyrophosphohydrolase"/>
    <property type="match status" value="1"/>
</dbReference>
<sequence length="239" mass="26697">MYWWWYLWAILALVMALPLSVGSSSSSTGWWGWHGDAIIPVNQTLDFRLVGNETVLHQGWRVVTNRQIRMPSGRLVDFEVVGQRGTDQAVVVLAWHRATQTVTLVREYTPSVQRFMLGLPAGMVEDQKHDASDAWTAARAELLEEARLEGGIWHQLGERPTVMDKYSTTGLTVFLCIDPIAVAADRAPPRDEAEEGLEIISGVTVAELRTYIHDGNLTVVGGWAVQRALHKLKELGEIE</sequence>
<feature type="signal peptide" evidence="1">
    <location>
        <begin position="1"/>
        <end position="16"/>
    </location>
</feature>